<dbReference type="RefSeq" id="WP_102874635.1">
    <property type="nucleotide sequence ID" value="NZ_CP010599.1"/>
</dbReference>
<feature type="transmembrane region" description="Helical" evidence="1">
    <location>
        <begin position="91"/>
        <end position="110"/>
    </location>
</feature>
<gene>
    <name evidence="2" type="ORF">PhaeoP66_02520</name>
</gene>
<evidence type="ECO:0000313" key="2">
    <source>
        <dbReference type="EMBL" id="AUQ95284.1"/>
    </source>
</evidence>
<accession>A0ABM6RFU1</accession>
<protein>
    <submittedName>
        <fullName evidence="2">Uncharacterized protein</fullName>
    </submittedName>
</protein>
<organism evidence="2 3">
    <name type="scientific">Phaeobacter inhibens</name>
    <dbReference type="NCBI Taxonomy" id="221822"/>
    <lineage>
        <taxon>Bacteria</taxon>
        <taxon>Pseudomonadati</taxon>
        <taxon>Pseudomonadota</taxon>
        <taxon>Alphaproteobacteria</taxon>
        <taxon>Rhodobacterales</taxon>
        <taxon>Roseobacteraceae</taxon>
        <taxon>Phaeobacter</taxon>
    </lineage>
</organism>
<feature type="transmembrane region" description="Helical" evidence="1">
    <location>
        <begin position="58"/>
        <end position="79"/>
    </location>
</feature>
<name>A0ABM6RFU1_9RHOB</name>
<evidence type="ECO:0000313" key="3">
    <source>
        <dbReference type="Proteomes" id="UP000236536"/>
    </source>
</evidence>
<evidence type="ECO:0000256" key="1">
    <source>
        <dbReference type="SAM" id="Phobius"/>
    </source>
</evidence>
<dbReference type="EMBL" id="CP010705">
    <property type="protein sequence ID" value="AUQ95284.1"/>
    <property type="molecule type" value="Genomic_DNA"/>
</dbReference>
<feature type="transmembrane region" description="Helical" evidence="1">
    <location>
        <begin position="26"/>
        <end position="46"/>
    </location>
</feature>
<keyword evidence="1" id="KW-0812">Transmembrane</keyword>
<sequence length="111" mass="11359">MVLVMTLPFAGIVGLSAFLQASDGGWRYFAAAVAMMAAALAAPAFLHEGWQQNGQIAFLVGSGFNAGALVLAGAVIGLIGKRFSTAGKVGGVAFLVGIAALWTWTWMSILA</sequence>
<dbReference type="Proteomes" id="UP000236536">
    <property type="component" value="Chromosome"/>
</dbReference>
<keyword evidence="1" id="KW-0472">Membrane</keyword>
<proteinExistence type="predicted"/>
<reference evidence="2 3" key="1">
    <citation type="journal article" date="2017" name="Genome Biol. Evol.">
        <title>Trajectories and Drivers of Genome Evolution in Surface-Associated Marine Phaeobacter.</title>
        <authorList>
            <person name="Freese H.M."/>
            <person name="Sikorski J."/>
            <person name="Bunk B."/>
            <person name="Scheuner C."/>
            <person name="Meier-Kolthoff J.P."/>
            <person name="Sproer C."/>
            <person name="Gram L."/>
            <person name="Overmann J."/>
        </authorList>
    </citation>
    <scope>NUCLEOTIDE SEQUENCE [LARGE SCALE GENOMIC DNA]</scope>
    <source>
        <strain evidence="2 3">P66</strain>
    </source>
</reference>
<reference evidence="2 3" key="2">
    <citation type="journal article" date="2017" name="Int. J. Syst. Evol. Microbiol.">
        <title>Adaptation of Surface-Associated Bacteria to the Open Ocean: A Genomically Distinct Subpopulation of Phaeobacter gallaeciensis Colonizes Pacific Mesozooplankton.</title>
        <authorList>
            <person name="Freese H.M."/>
            <person name="Methner A."/>
            <person name="Overmann J."/>
        </authorList>
    </citation>
    <scope>NUCLEOTIDE SEQUENCE [LARGE SCALE GENOMIC DNA]</scope>
    <source>
        <strain evidence="2 3">P66</strain>
    </source>
</reference>
<keyword evidence="1" id="KW-1133">Transmembrane helix</keyword>
<keyword evidence="3" id="KW-1185">Reference proteome</keyword>